<dbReference type="AlphaFoldDB" id="G4ZLG4"/>
<evidence type="ECO:0000256" key="1">
    <source>
        <dbReference type="SAM" id="MobiDB-lite"/>
    </source>
</evidence>
<evidence type="ECO:0000313" key="3">
    <source>
        <dbReference type="EMBL" id="EGZ16246.1"/>
    </source>
</evidence>
<dbReference type="RefSeq" id="XP_009529995.1">
    <property type="nucleotide sequence ID" value="XM_009531700.1"/>
</dbReference>
<feature type="compositionally biased region" description="Basic residues" evidence="1">
    <location>
        <begin position="122"/>
        <end position="133"/>
    </location>
</feature>
<name>G4ZLG4_PHYSP</name>
<organism evidence="3 4">
    <name type="scientific">Phytophthora sojae (strain P6497)</name>
    <name type="common">Soybean stem and root rot agent</name>
    <name type="synonym">Phytophthora megasperma f. sp. glycines</name>
    <dbReference type="NCBI Taxonomy" id="1094619"/>
    <lineage>
        <taxon>Eukaryota</taxon>
        <taxon>Sar</taxon>
        <taxon>Stramenopiles</taxon>
        <taxon>Oomycota</taxon>
        <taxon>Peronosporomycetes</taxon>
        <taxon>Peronosporales</taxon>
        <taxon>Peronosporaceae</taxon>
        <taxon>Phytophthora</taxon>
    </lineage>
</organism>
<dbReference type="InParanoid" id="G4ZLG4"/>
<keyword evidence="2" id="KW-0732">Signal</keyword>
<dbReference type="KEGG" id="psoj:PHYSODRAFT_286467"/>
<evidence type="ECO:0008006" key="5">
    <source>
        <dbReference type="Google" id="ProtNLM"/>
    </source>
</evidence>
<dbReference type="STRING" id="1094619.G4ZLG4"/>
<evidence type="ECO:0000256" key="2">
    <source>
        <dbReference type="SAM" id="SignalP"/>
    </source>
</evidence>
<sequence>MKVSYTVLVVIAVALLAALPSSSAEVRQQVATSEMKWVHLRRALHESATIVDASAEVEDAEGESADSDADSVAEEEQEFDEAEKEDKTTQAPPTSDASSDLVSEEEEEFNDDDECTDCVIGRSRRGRTRRRRE</sequence>
<feature type="compositionally biased region" description="Acidic residues" evidence="1">
    <location>
        <begin position="102"/>
        <end position="116"/>
    </location>
</feature>
<reference evidence="3 4" key="1">
    <citation type="journal article" date="2006" name="Science">
        <title>Phytophthora genome sequences uncover evolutionary origins and mechanisms of pathogenesis.</title>
        <authorList>
            <person name="Tyler B.M."/>
            <person name="Tripathy S."/>
            <person name="Zhang X."/>
            <person name="Dehal P."/>
            <person name="Jiang R.H."/>
            <person name="Aerts A."/>
            <person name="Arredondo F.D."/>
            <person name="Baxter L."/>
            <person name="Bensasson D."/>
            <person name="Beynon J.L."/>
            <person name="Chapman J."/>
            <person name="Damasceno C.M."/>
            <person name="Dorrance A.E."/>
            <person name="Dou D."/>
            <person name="Dickerman A.W."/>
            <person name="Dubchak I.L."/>
            <person name="Garbelotto M."/>
            <person name="Gijzen M."/>
            <person name="Gordon S.G."/>
            <person name="Govers F."/>
            <person name="Grunwald N.J."/>
            <person name="Huang W."/>
            <person name="Ivors K.L."/>
            <person name="Jones R.W."/>
            <person name="Kamoun S."/>
            <person name="Krampis K."/>
            <person name="Lamour K.H."/>
            <person name="Lee M.K."/>
            <person name="McDonald W.H."/>
            <person name="Medina M."/>
            <person name="Meijer H.J."/>
            <person name="Nordberg E.K."/>
            <person name="Maclean D.J."/>
            <person name="Ospina-Giraldo M.D."/>
            <person name="Morris P.F."/>
            <person name="Phuntumart V."/>
            <person name="Putnam N.H."/>
            <person name="Rash S."/>
            <person name="Rose J.K."/>
            <person name="Sakihama Y."/>
            <person name="Salamov A.A."/>
            <person name="Savidor A."/>
            <person name="Scheuring C.F."/>
            <person name="Smith B.M."/>
            <person name="Sobral B.W."/>
            <person name="Terry A."/>
            <person name="Torto-Alalibo T.A."/>
            <person name="Win J."/>
            <person name="Xu Z."/>
            <person name="Zhang H."/>
            <person name="Grigoriev I.V."/>
            <person name="Rokhsar D.S."/>
            <person name="Boore J.L."/>
        </authorList>
    </citation>
    <scope>NUCLEOTIDE SEQUENCE [LARGE SCALE GENOMIC DNA]</scope>
    <source>
        <strain evidence="3 4">P6497</strain>
    </source>
</reference>
<proteinExistence type="predicted"/>
<evidence type="ECO:0000313" key="4">
    <source>
        <dbReference type="Proteomes" id="UP000002640"/>
    </source>
</evidence>
<feature type="chain" id="PRO_5003472209" description="RxLR effector protein" evidence="2">
    <location>
        <begin position="25"/>
        <end position="133"/>
    </location>
</feature>
<feature type="compositionally biased region" description="Acidic residues" evidence="1">
    <location>
        <begin position="55"/>
        <end position="83"/>
    </location>
</feature>
<keyword evidence="4" id="KW-1185">Reference proteome</keyword>
<gene>
    <name evidence="3" type="ORF">PHYSODRAFT_286467</name>
</gene>
<dbReference type="GeneID" id="20640367"/>
<feature type="signal peptide" evidence="2">
    <location>
        <begin position="1"/>
        <end position="24"/>
    </location>
</feature>
<dbReference type="EMBL" id="JH159155">
    <property type="protein sequence ID" value="EGZ16246.1"/>
    <property type="molecule type" value="Genomic_DNA"/>
</dbReference>
<dbReference type="Proteomes" id="UP000002640">
    <property type="component" value="Unassembled WGS sequence"/>
</dbReference>
<protein>
    <recommendedName>
        <fullName evidence="5">RxLR effector protein</fullName>
    </recommendedName>
</protein>
<accession>G4ZLG4</accession>
<feature type="region of interest" description="Disordered" evidence="1">
    <location>
        <begin position="51"/>
        <end position="133"/>
    </location>
</feature>